<dbReference type="Gene3D" id="6.10.250.690">
    <property type="match status" value="1"/>
</dbReference>
<dbReference type="OrthoDB" id="9790454at2"/>
<organism evidence="10 11">
    <name type="scientific">Persephonella hydrogeniphila</name>
    <dbReference type="NCBI Taxonomy" id="198703"/>
    <lineage>
        <taxon>Bacteria</taxon>
        <taxon>Pseudomonadati</taxon>
        <taxon>Aquificota</taxon>
        <taxon>Aquificia</taxon>
        <taxon>Aquificales</taxon>
        <taxon>Hydrogenothermaceae</taxon>
        <taxon>Persephonella</taxon>
    </lineage>
</organism>
<keyword evidence="5" id="KW-0804">Transcription</keyword>
<dbReference type="FunFam" id="3.40.50.2300:FF:000002">
    <property type="entry name" value="DNA-binding response regulator PhoP"/>
    <property type="match status" value="1"/>
</dbReference>
<dbReference type="PROSITE" id="PS51755">
    <property type="entry name" value="OMPR_PHOB"/>
    <property type="match status" value="1"/>
</dbReference>
<evidence type="ECO:0000259" key="9">
    <source>
        <dbReference type="PROSITE" id="PS51755"/>
    </source>
</evidence>
<evidence type="ECO:0000313" key="10">
    <source>
        <dbReference type="EMBL" id="SNZ03125.1"/>
    </source>
</evidence>
<evidence type="ECO:0000256" key="5">
    <source>
        <dbReference type="ARBA" id="ARBA00023163"/>
    </source>
</evidence>
<dbReference type="GO" id="GO:0032993">
    <property type="term" value="C:protein-DNA complex"/>
    <property type="evidence" value="ECO:0007669"/>
    <property type="project" value="TreeGrafter"/>
</dbReference>
<evidence type="ECO:0000256" key="3">
    <source>
        <dbReference type="ARBA" id="ARBA00023015"/>
    </source>
</evidence>
<dbReference type="GO" id="GO:0000156">
    <property type="term" value="F:phosphorelay response regulator activity"/>
    <property type="evidence" value="ECO:0007669"/>
    <property type="project" value="TreeGrafter"/>
</dbReference>
<dbReference type="SUPFAM" id="SSF46894">
    <property type="entry name" value="C-terminal effector domain of the bipartite response regulators"/>
    <property type="match status" value="1"/>
</dbReference>
<dbReference type="Gene3D" id="1.10.10.10">
    <property type="entry name" value="Winged helix-like DNA-binding domain superfamily/Winged helix DNA-binding domain"/>
    <property type="match status" value="1"/>
</dbReference>
<gene>
    <name evidence="10" type="ORF">SAMN06265182_0300</name>
</gene>
<keyword evidence="3" id="KW-0805">Transcription regulation</keyword>
<dbReference type="Gene3D" id="3.40.50.2300">
    <property type="match status" value="1"/>
</dbReference>
<dbReference type="SMART" id="SM00448">
    <property type="entry name" value="REC"/>
    <property type="match status" value="1"/>
</dbReference>
<evidence type="ECO:0000256" key="2">
    <source>
        <dbReference type="ARBA" id="ARBA00023012"/>
    </source>
</evidence>
<evidence type="ECO:0000256" key="4">
    <source>
        <dbReference type="ARBA" id="ARBA00023125"/>
    </source>
</evidence>
<protein>
    <submittedName>
        <fullName evidence="10">Two-component system, OmpR family, copper resistance phosphate regulon response regulator CusR</fullName>
    </submittedName>
</protein>
<dbReference type="CDD" id="cd00383">
    <property type="entry name" value="trans_reg_C"/>
    <property type="match status" value="1"/>
</dbReference>
<dbReference type="InterPro" id="IPR036388">
    <property type="entry name" value="WH-like_DNA-bd_sf"/>
</dbReference>
<dbReference type="EMBL" id="OBEI01000001">
    <property type="protein sequence ID" value="SNZ03125.1"/>
    <property type="molecule type" value="Genomic_DNA"/>
</dbReference>
<keyword evidence="11" id="KW-1185">Reference proteome</keyword>
<dbReference type="GO" id="GO:0005829">
    <property type="term" value="C:cytosol"/>
    <property type="evidence" value="ECO:0007669"/>
    <property type="project" value="TreeGrafter"/>
</dbReference>
<dbReference type="Proteomes" id="UP000219036">
    <property type="component" value="Unassembled WGS sequence"/>
</dbReference>
<dbReference type="Pfam" id="PF00072">
    <property type="entry name" value="Response_reg"/>
    <property type="match status" value="1"/>
</dbReference>
<keyword evidence="1 6" id="KW-0597">Phosphoprotein</keyword>
<dbReference type="PROSITE" id="PS50110">
    <property type="entry name" value="RESPONSE_REGULATORY"/>
    <property type="match status" value="1"/>
</dbReference>
<dbReference type="GO" id="GO:0000976">
    <property type="term" value="F:transcription cis-regulatory region binding"/>
    <property type="evidence" value="ECO:0007669"/>
    <property type="project" value="TreeGrafter"/>
</dbReference>
<accession>A0A285N0Y3</accession>
<dbReference type="Pfam" id="PF00486">
    <property type="entry name" value="Trans_reg_C"/>
    <property type="match status" value="1"/>
</dbReference>
<evidence type="ECO:0000256" key="7">
    <source>
        <dbReference type="PROSITE-ProRule" id="PRU01091"/>
    </source>
</evidence>
<dbReference type="InterPro" id="IPR001789">
    <property type="entry name" value="Sig_transdc_resp-reg_receiver"/>
</dbReference>
<evidence type="ECO:0000259" key="8">
    <source>
        <dbReference type="PROSITE" id="PS50110"/>
    </source>
</evidence>
<dbReference type="SUPFAM" id="SSF52172">
    <property type="entry name" value="CheY-like"/>
    <property type="match status" value="1"/>
</dbReference>
<dbReference type="RefSeq" id="WP_096999494.1">
    <property type="nucleotide sequence ID" value="NZ_OBEI01000001.1"/>
</dbReference>
<dbReference type="InterPro" id="IPR039420">
    <property type="entry name" value="WalR-like"/>
</dbReference>
<dbReference type="AlphaFoldDB" id="A0A285N0Y3"/>
<proteinExistence type="predicted"/>
<dbReference type="InterPro" id="IPR011006">
    <property type="entry name" value="CheY-like_superfamily"/>
</dbReference>
<keyword evidence="4 7" id="KW-0238">DNA-binding</keyword>
<feature type="DNA-binding region" description="OmpR/PhoB-type" evidence="7">
    <location>
        <begin position="124"/>
        <end position="218"/>
    </location>
</feature>
<dbReference type="SMART" id="SM00862">
    <property type="entry name" value="Trans_reg_C"/>
    <property type="match status" value="1"/>
</dbReference>
<feature type="modified residue" description="4-aspartylphosphate" evidence="6">
    <location>
        <position position="51"/>
    </location>
</feature>
<reference evidence="11" key="1">
    <citation type="submission" date="2017-09" db="EMBL/GenBank/DDBJ databases">
        <authorList>
            <person name="Varghese N."/>
            <person name="Submissions S."/>
        </authorList>
    </citation>
    <scope>NUCLEOTIDE SEQUENCE [LARGE SCALE GENOMIC DNA]</scope>
    <source>
        <strain evidence="11">DSM 15103</strain>
    </source>
</reference>
<evidence type="ECO:0000313" key="11">
    <source>
        <dbReference type="Proteomes" id="UP000219036"/>
    </source>
</evidence>
<dbReference type="GO" id="GO:0006355">
    <property type="term" value="P:regulation of DNA-templated transcription"/>
    <property type="evidence" value="ECO:0007669"/>
    <property type="project" value="InterPro"/>
</dbReference>
<evidence type="ECO:0000256" key="1">
    <source>
        <dbReference type="ARBA" id="ARBA00022553"/>
    </source>
</evidence>
<evidence type="ECO:0000256" key="6">
    <source>
        <dbReference type="PROSITE-ProRule" id="PRU00169"/>
    </source>
</evidence>
<keyword evidence="2" id="KW-0902">Two-component regulatory system</keyword>
<sequence>MKILVVEDNIELNNTLKEILEINNYLVDAVFDGEQALEYLNLYDYDLVILDIMLPKIDGYKVCQIMRDKGNDTPVLMLTAKDTTQDKVKGLDIGADDYLVKPFEIDELLARIRALIRRVSVEKSNIVQIGDIKIDLEKREVYKDGKSLIITPKLFCILEQLIRNRGKVVTYESLMNKCWDITDYPSRETVRANIKLLRKILQDKDIIQNISGVGYKIE</sequence>
<feature type="domain" description="Response regulatory" evidence="8">
    <location>
        <begin position="2"/>
        <end position="116"/>
    </location>
</feature>
<feature type="domain" description="OmpR/PhoB-type" evidence="9">
    <location>
        <begin position="124"/>
        <end position="218"/>
    </location>
</feature>
<dbReference type="PANTHER" id="PTHR48111">
    <property type="entry name" value="REGULATOR OF RPOS"/>
    <property type="match status" value="1"/>
</dbReference>
<dbReference type="PANTHER" id="PTHR48111:SF22">
    <property type="entry name" value="REGULATOR OF RPOS"/>
    <property type="match status" value="1"/>
</dbReference>
<name>A0A285N0Y3_9AQUI</name>
<dbReference type="InterPro" id="IPR001867">
    <property type="entry name" value="OmpR/PhoB-type_DNA-bd"/>
</dbReference>
<dbReference type="InterPro" id="IPR016032">
    <property type="entry name" value="Sig_transdc_resp-reg_C-effctor"/>
</dbReference>